<organism evidence="4 5">
    <name type="scientific">Arenimonas composti TR7-09 = DSM 18010</name>
    <dbReference type="NCBI Taxonomy" id="1121013"/>
    <lineage>
        <taxon>Bacteria</taxon>
        <taxon>Pseudomonadati</taxon>
        <taxon>Pseudomonadota</taxon>
        <taxon>Gammaproteobacteria</taxon>
        <taxon>Lysobacterales</taxon>
        <taxon>Lysobacteraceae</taxon>
        <taxon>Arenimonas</taxon>
    </lineage>
</organism>
<dbReference type="AlphaFoldDB" id="A0A091BG36"/>
<dbReference type="Proteomes" id="UP000029391">
    <property type="component" value="Unassembled WGS sequence"/>
</dbReference>
<feature type="transmembrane region" description="Helical" evidence="1">
    <location>
        <begin position="234"/>
        <end position="258"/>
    </location>
</feature>
<dbReference type="EMBL" id="AWXU01000017">
    <property type="protein sequence ID" value="KFN50711.1"/>
    <property type="molecule type" value="Genomic_DNA"/>
</dbReference>
<feature type="transmembrane region" description="Helical" evidence="1">
    <location>
        <begin position="146"/>
        <end position="163"/>
    </location>
</feature>
<feature type="transmembrane region" description="Helical" evidence="1">
    <location>
        <begin position="393"/>
        <end position="413"/>
    </location>
</feature>
<dbReference type="InterPro" id="IPR049177">
    <property type="entry name" value="MgtC_SapB_SrpB_YhiD_N"/>
</dbReference>
<dbReference type="STRING" id="1121013.GCA_000426365_02137"/>
<dbReference type="RefSeq" id="WP_026817127.1">
    <property type="nucleotide sequence ID" value="NZ_AUFF01000006.1"/>
</dbReference>
<feature type="transmembrane region" description="Helical" evidence="1">
    <location>
        <begin position="304"/>
        <end position="324"/>
    </location>
</feature>
<dbReference type="eggNOG" id="COG3174">
    <property type="taxonomic scope" value="Bacteria"/>
</dbReference>
<protein>
    <submittedName>
        <fullName evidence="4">Uncharacterized protein</fullName>
    </submittedName>
</protein>
<feature type="transmembrane region" description="Helical" evidence="1">
    <location>
        <begin position="175"/>
        <end position="193"/>
    </location>
</feature>
<feature type="transmembrane region" description="Helical" evidence="1">
    <location>
        <begin position="336"/>
        <end position="356"/>
    </location>
</feature>
<sequence length="414" mass="41986">MPPTLPGFDPDSLLSVASALGLGLLIGVVRERRLPEVAVVAGLRTHALAALGGVVALWIAPAAFVALLVAVAVMVALSYQRSREDDPGLTGEVGLVVTVLLGGLALPAPSLASALGVVVAGLLYAKVPLHRLSRELISEKELRDGLLLLASAMVILPLIPDRTIGPFDAFNPRTLWKLVVLVMAISALGHVALRATGNRWGLAIAGFFAGYVSSTAATAGFGQRVRETPGLLSSAVGATMLANLASVSLIVPILLAVAPHVLSALWLEIGAACVVLAAGGAFGIHRGEDDDVPAPTAQSRMFSFRAALLFAAVITGVVFIAAALGEWLGPRGAITAAILAAAAELHAAVATLGNLAAREAIDLDQARWALLGLLAASSLAKTVVAFSTGGARFGSRVGLGLGLAVAAAAGVWAL</sequence>
<feature type="transmembrane region" description="Helical" evidence="1">
    <location>
        <begin position="12"/>
        <end position="29"/>
    </location>
</feature>
<reference evidence="4 5" key="1">
    <citation type="submission" date="2013-09" db="EMBL/GenBank/DDBJ databases">
        <title>Genome sequencing of Arenimonas composti.</title>
        <authorList>
            <person name="Chen F."/>
            <person name="Wang G."/>
        </authorList>
    </citation>
    <scope>NUCLEOTIDE SEQUENCE [LARGE SCALE GENOMIC DNA]</scope>
    <source>
        <strain evidence="4 5">TR7-09</strain>
    </source>
</reference>
<feature type="transmembrane region" description="Helical" evidence="1">
    <location>
        <begin position="50"/>
        <end position="79"/>
    </location>
</feature>
<accession>A0A091BG36</accession>
<dbReference type="Pfam" id="PF13194">
    <property type="entry name" value="DUF4010"/>
    <property type="match status" value="1"/>
</dbReference>
<feature type="transmembrane region" description="Helical" evidence="1">
    <location>
        <begin position="99"/>
        <end position="125"/>
    </location>
</feature>
<dbReference type="InterPro" id="IPR025105">
    <property type="entry name" value="DUF4010"/>
</dbReference>
<gene>
    <name evidence="4" type="ORF">P873_05990</name>
</gene>
<dbReference type="PANTHER" id="PTHR39084:SF1">
    <property type="entry name" value="DUF4010 DOMAIN-CONTAINING PROTEIN"/>
    <property type="match status" value="1"/>
</dbReference>
<dbReference type="Pfam" id="PF02308">
    <property type="entry name" value="MgtC"/>
    <property type="match status" value="1"/>
</dbReference>
<feature type="transmembrane region" description="Helical" evidence="1">
    <location>
        <begin position="265"/>
        <end position="284"/>
    </location>
</feature>
<evidence type="ECO:0000313" key="4">
    <source>
        <dbReference type="EMBL" id="KFN50711.1"/>
    </source>
</evidence>
<evidence type="ECO:0000256" key="1">
    <source>
        <dbReference type="SAM" id="Phobius"/>
    </source>
</evidence>
<keyword evidence="5" id="KW-1185">Reference proteome</keyword>
<dbReference type="PANTHER" id="PTHR39084">
    <property type="entry name" value="MEMBRANE PROTEIN-RELATED"/>
    <property type="match status" value="1"/>
</dbReference>
<proteinExistence type="predicted"/>
<feature type="transmembrane region" description="Helical" evidence="1">
    <location>
        <begin position="368"/>
        <end position="386"/>
    </location>
</feature>
<feature type="transmembrane region" description="Helical" evidence="1">
    <location>
        <begin position="200"/>
        <end position="222"/>
    </location>
</feature>
<feature type="domain" description="DUF4010" evidence="3">
    <location>
        <begin position="180"/>
        <end position="389"/>
    </location>
</feature>
<comment type="caution">
    <text evidence="4">The sequence shown here is derived from an EMBL/GenBank/DDBJ whole genome shotgun (WGS) entry which is preliminary data.</text>
</comment>
<feature type="domain" description="MgtC/SapB/SrpB/YhiD N-terminal" evidence="2">
    <location>
        <begin position="18"/>
        <end position="131"/>
    </location>
</feature>
<keyword evidence="1" id="KW-0472">Membrane</keyword>
<evidence type="ECO:0000259" key="2">
    <source>
        <dbReference type="Pfam" id="PF02308"/>
    </source>
</evidence>
<evidence type="ECO:0000259" key="3">
    <source>
        <dbReference type="Pfam" id="PF13194"/>
    </source>
</evidence>
<name>A0A091BG36_9GAMM</name>
<keyword evidence="1" id="KW-1133">Transmembrane helix</keyword>
<evidence type="ECO:0000313" key="5">
    <source>
        <dbReference type="Proteomes" id="UP000029391"/>
    </source>
</evidence>
<keyword evidence="1" id="KW-0812">Transmembrane</keyword>